<keyword evidence="2" id="KW-1185">Reference proteome</keyword>
<comment type="caution">
    <text evidence="1">The sequence shown here is derived from an EMBL/GenBank/DDBJ whole genome shotgun (WGS) entry which is preliminary data.</text>
</comment>
<dbReference type="Proteomes" id="UP000831701">
    <property type="component" value="Chromosome 9"/>
</dbReference>
<sequence length="178" mass="19972">MKSVNNYNPAYFGSGTKLTVLETDHEVNKPTVEVLPPSPKECRNKKDPWRKKKTLVCVASKFYPDHVSVSWKVNEEDVTEGVATDNAALREGKTYTITSRLRVSAKEWYNPGNKFTCTVAFYNGTNTVDVPGSIFGEKEKYLKITQSAKLSYGVLIAKSCIYGAFVAFLVWKIQVRST</sequence>
<proteinExistence type="predicted"/>
<dbReference type="EMBL" id="CM041539">
    <property type="protein sequence ID" value="KAI3367444.1"/>
    <property type="molecule type" value="Genomic_DNA"/>
</dbReference>
<evidence type="ECO:0000313" key="2">
    <source>
        <dbReference type="Proteomes" id="UP000831701"/>
    </source>
</evidence>
<evidence type="ECO:0000313" key="1">
    <source>
        <dbReference type="EMBL" id="KAI3367444.1"/>
    </source>
</evidence>
<gene>
    <name evidence="1" type="ORF">L3Q82_026295</name>
</gene>
<protein>
    <submittedName>
        <fullName evidence="1">Uncharacterized protein</fullName>
    </submittedName>
</protein>
<accession>A0ACB8WI16</accession>
<organism evidence="1 2">
    <name type="scientific">Scortum barcoo</name>
    <name type="common">barcoo grunter</name>
    <dbReference type="NCBI Taxonomy" id="214431"/>
    <lineage>
        <taxon>Eukaryota</taxon>
        <taxon>Metazoa</taxon>
        <taxon>Chordata</taxon>
        <taxon>Craniata</taxon>
        <taxon>Vertebrata</taxon>
        <taxon>Euteleostomi</taxon>
        <taxon>Actinopterygii</taxon>
        <taxon>Neopterygii</taxon>
        <taxon>Teleostei</taxon>
        <taxon>Neoteleostei</taxon>
        <taxon>Acanthomorphata</taxon>
        <taxon>Eupercaria</taxon>
        <taxon>Centrarchiformes</taxon>
        <taxon>Terapontoidei</taxon>
        <taxon>Terapontidae</taxon>
        <taxon>Scortum</taxon>
    </lineage>
</organism>
<name>A0ACB8WI16_9TELE</name>
<reference evidence="1" key="1">
    <citation type="submission" date="2022-04" db="EMBL/GenBank/DDBJ databases">
        <title>Jade perch genome.</title>
        <authorList>
            <person name="Chao B."/>
        </authorList>
    </citation>
    <scope>NUCLEOTIDE SEQUENCE</scope>
    <source>
        <strain evidence="1">CB-2022</strain>
    </source>
</reference>